<keyword evidence="11" id="KW-1185">Reference proteome</keyword>
<dbReference type="GO" id="GO:0015743">
    <property type="term" value="P:malate transport"/>
    <property type="evidence" value="ECO:0007669"/>
    <property type="project" value="InterPro"/>
</dbReference>
<reference evidence="10" key="2">
    <citation type="submission" date="2021-01" db="UniProtKB">
        <authorList>
            <consortium name="EnsemblPlants"/>
        </authorList>
    </citation>
    <scope>IDENTIFICATION</scope>
</reference>
<keyword evidence="6" id="KW-0406">Ion transport</keyword>
<accession>A0A7N2KN37</accession>
<dbReference type="GO" id="GO:0016020">
    <property type="term" value="C:membrane"/>
    <property type="evidence" value="ECO:0007669"/>
    <property type="project" value="UniProtKB-SubCell"/>
</dbReference>
<dbReference type="InterPro" id="IPR020966">
    <property type="entry name" value="ALMT"/>
</dbReference>
<keyword evidence="4 9" id="KW-0812">Transmembrane</keyword>
<feature type="transmembrane region" description="Helical" evidence="9">
    <location>
        <begin position="77"/>
        <end position="96"/>
    </location>
</feature>
<evidence type="ECO:0000256" key="3">
    <source>
        <dbReference type="ARBA" id="ARBA00022448"/>
    </source>
</evidence>
<reference evidence="10 11" key="1">
    <citation type="journal article" date="2016" name="G3 (Bethesda)">
        <title>First Draft Assembly and Annotation of the Genome of a California Endemic Oak Quercus lobata Nee (Fagaceae).</title>
        <authorList>
            <person name="Sork V.L."/>
            <person name="Fitz-Gibbon S.T."/>
            <person name="Puiu D."/>
            <person name="Crepeau M."/>
            <person name="Gugger P.F."/>
            <person name="Sherman R."/>
            <person name="Stevens K."/>
            <person name="Langley C.H."/>
            <person name="Pellegrini M."/>
            <person name="Salzberg S.L."/>
        </authorList>
    </citation>
    <scope>NUCLEOTIDE SEQUENCE [LARGE SCALE GENOMIC DNA]</scope>
    <source>
        <strain evidence="10 11">cv. SW786</strain>
    </source>
</reference>
<dbReference type="PANTHER" id="PTHR31086">
    <property type="entry name" value="ALUMINUM-ACTIVATED MALATE TRANSPORTER 10"/>
    <property type="match status" value="1"/>
</dbReference>
<keyword evidence="3" id="KW-0813">Transport</keyword>
<evidence type="ECO:0000256" key="4">
    <source>
        <dbReference type="ARBA" id="ARBA00022692"/>
    </source>
</evidence>
<dbReference type="EMBL" id="LRBV02000001">
    <property type="status" value="NOT_ANNOTATED_CDS"/>
    <property type="molecule type" value="Genomic_DNA"/>
</dbReference>
<protein>
    <recommendedName>
        <fullName evidence="12">Aluminum-activated malate transporter</fullName>
    </recommendedName>
</protein>
<name>A0A7N2KN37_QUELO</name>
<evidence type="ECO:0000256" key="1">
    <source>
        <dbReference type="ARBA" id="ARBA00004141"/>
    </source>
</evidence>
<evidence type="ECO:0000256" key="5">
    <source>
        <dbReference type="ARBA" id="ARBA00022989"/>
    </source>
</evidence>
<evidence type="ECO:0000256" key="2">
    <source>
        <dbReference type="ARBA" id="ARBA00007079"/>
    </source>
</evidence>
<evidence type="ECO:0000313" key="10">
    <source>
        <dbReference type="EnsemblPlants" id="QL01p019924:mrna"/>
    </source>
</evidence>
<keyword evidence="5 9" id="KW-1133">Transmembrane helix</keyword>
<keyword evidence="7 9" id="KW-0472">Membrane</keyword>
<dbReference type="EnsemblPlants" id="QL01p019924:mrna">
    <property type="protein sequence ID" value="QL01p019924:mrna"/>
    <property type="gene ID" value="QL01p019924"/>
</dbReference>
<evidence type="ECO:0000256" key="6">
    <source>
        <dbReference type="ARBA" id="ARBA00023065"/>
    </source>
</evidence>
<feature type="transmembrane region" description="Helical" evidence="9">
    <location>
        <begin position="103"/>
        <end position="123"/>
    </location>
</feature>
<dbReference type="GO" id="GO:0034220">
    <property type="term" value="P:monoatomic ion transmembrane transport"/>
    <property type="evidence" value="ECO:0007669"/>
    <property type="project" value="UniProtKB-KW"/>
</dbReference>
<sequence length="174" mass="19064">MNIAAPSIENAGPFTRACGWHKLLPNKIVEMAKKIKKLGQDDPRRIIHSLKVGQALTLVSLFYYIQPLYDRIGENSIWAVITVILVFEFSVGATLGKGLNRMLATLSAGALGVGVHHLATLSGEKGEPIVLGFFVAMIATTVTFVRFFPTMKARYDYGLLIFILTFSLVSVSGY</sequence>
<dbReference type="Pfam" id="PF11744">
    <property type="entry name" value="ALMT"/>
    <property type="match status" value="1"/>
</dbReference>
<evidence type="ECO:0000256" key="7">
    <source>
        <dbReference type="ARBA" id="ARBA00023136"/>
    </source>
</evidence>
<keyword evidence="8" id="KW-0407">Ion channel</keyword>
<dbReference type="Proteomes" id="UP000594261">
    <property type="component" value="Chromosome 1"/>
</dbReference>
<organism evidence="10 11">
    <name type="scientific">Quercus lobata</name>
    <name type="common">Valley oak</name>
    <dbReference type="NCBI Taxonomy" id="97700"/>
    <lineage>
        <taxon>Eukaryota</taxon>
        <taxon>Viridiplantae</taxon>
        <taxon>Streptophyta</taxon>
        <taxon>Embryophyta</taxon>
        <taxon>Tracheophyta</taxon>
        <taxon>Spermatophyta</taxon>
        <taxon>Magnoliopsida</taxon>
        <taxon>eudicotyledons</taxon>
        <taxon>Gunneridae</taxon>
        <taxon>Pentapetalae</taxon>
        <taxon>rosids</taxon>
        <taxon>fabids</taxon>
        <taxon>Fagales</taxon>
        <taxon>Fagaceae</taxon>
        <taxon>Quercus</taxon>
    </lineage>
</organism>
<dbReference type="OMA" id="WHRIANI"/>
<dbReference type="Gramene" id="QL01p019924:mrna">
    <property type="protein sequence ID" value="QL01p019924:mrna"/>
    <property type="gene ID" value="QL01p019924"/>
</dbReference>
<dbReference type="AlphaFoldDB" id="A0A7N2KN37"/>
<feature type="transmembrane region" description="Helical" evidence="9">
    <location>
        <begin position="155"/>
        <end position="173"/>
    </location>
</feature>
<feature type="transmembrane region" description="Helical" evidence="9">
    <location>
        <begin position="129"/>
        <end position="148"/>
    </location>
</feature>
<feature type="transmembrane region" description="Helical" evidence="9">
    <location>
        <begin position="46"/>
        <end position="65"/>
    </location>
</feature>
<evidence type="ECO:0000256" key="8">
    <source>
        <dbReference type="ARBA" id="ARBA00023303"/>
    </source>
</evidence>
<dbReference type="InParanoid" id="A0A7N2KN37"/>
<evidence type="ECO:0000313" key="11">
    <source>
        <dbReference type="Proteomes" id="UP000594261"/>
    </source>
</evidence>
<comment type="subcellular location">
    <subcellularLocation>
        <location evidence="1">Membrane</location>
        <topology evidence="1">Multi-pass membrane protein</topology>
    </subcellularLocation>
</comment>
<evidence type="ECO:0008006" key="12">
    <source>
        <dbReference type="Google" id="ProtNLM"/>
    </source>
</evidence>
<evidence type="ECO:0000256" key="9">
    <source>
        <dbReference type="SAM" id="Phobius"/>
    </source>
</evidence>
<proteinExistence type="inferred from homology"/>
<comment type="similarity">
    <text evidence="2">Belongs to the aromatic acid exporter (TC 2.A.85) family.</text>
</comment>